<evidence type="ECO:0000313" key="1">
    <source>
        <dbReference type="EMBL" id="MBM7279321.1"/>
    </source>
</evidence>
<gene>
    <name evidence="1" type="ORF">JTZ10_16350</name>
</gene>
<dbReference type="Proteomes" id="UP001195196">
    <property type="component" value="Unassembled WGS sequence"/>
</dbReference>
<dbReference type="EMBL" id="JAFFGU010000007">
    <property type="protein sequence ID" value="MBM7279321.1"/>
    <property type="molecule type" value="Genomic_DNA"/>
</dbReference>
<dbReference type="AlphaFoldDB" id="A0AAW4G6N0"/>
<comment type="caution">
    <text evidence="1">The sequence shown here is derived from an EMBL/GenBank/DDBJ whole genome shotgun (WGS) entry which is preliminary data.</text>
</comment>
<proteinExistence type="predicted"/>
<reference evidence="1" key="1">
    <citation type="submission" date="2021-02" db="EMBL/GenBank/DDBJ databases">
        <title>Taxonomy, biology and ecology of Rhodococcus bacteria occurring in California pistachio and other woody hosts as revealed by genome sequence analyses.</title>
        <authorList>
            <person name="Riely B."/>
            <person name="Gai Y."/>
        </authorList>
    </citation>
    <scope>NUCLEOTIDE SEQUENCE</scope>
    <source>
        <strain evidence="1">BP-295</strain>
    </source>
</reference>
<protein>
    <submittedName>
        <fullName evidence="1">Rubredoxin reductase</fullName>
    </submittedName>
</protein>
<evidence type="ECO:0000313" key="2">
    <source>
        <dbReference type="Proteomes" id="UP001195196"/>
    </source>
</evidence>
<name>A0AAW4G6N0_GORRU</name>
<accession>A0AAW4G6N0</accession>
<organism evidence="1 2">
    <name type="scientific">Gordonia rubripertincta</name>
    <name type="common">Rhodococcus corallinus</name>
    <dbReference type="NCBI Taxonomy" id="36822"/>
    <lineage>
        <taxon>Bacteria</taxon>
        <taxon>Bacillati</taxon>
        <taxon>Actinomycetota</taxon>
        <taxon>Actinomycetes</taxon>
        <taxon>Mycobacteriales</taxon>
        <taxon>Gordoniaceae</taxon>
        <taxon>Gordonia</taxon>
    </lineage>
</organism>
<sequence length="120" mass="12429">MVSVRRGGHSPDEPMTAGQWLTATERGKLVAMTIATDLGLAPGPATPLPGVPLARSMQSRSNIPMVGWPTIATPDGDVDTTVRPFDDDRLVGAVRVGRDGAGRSLRSEIGDALEPVGTAG</sequence>